<organism evidence="8 9">
    <name type="scientific">Pigmentiphaga aceris</name>
    <dbReference type="NCBI Taxonomy" id="1940612"/>
    <lineage>
        <taxon>Bacteria</taxon>
        <taxon>Pseudomonadati</taxon>
        <taxon>Pseudomonadota</taxon>
        <taxon>Betaproteobacteria</taxon>
        <taxon>Burkholderiales</taxon>
        <taxon>Alcaligenaceae</taxon>
        <taxon>Pigmentiphaga</taxon>
    </lineage>
</organism>
<evidence type="ECO:0000256" key="3">
    <source>
        <dbReference type="ARBA" id="ARBA00022748"/>
    </source>
</evidence>
<name>A0A5C0B1P2_9BURK</name>
<dbReference type="AlphaFoldDB" id="A0A5C0B1P2"/>
<feature type="transmembrane region" description="Helical" evidence="6">
    <location>
        <begin position="79"/>
        <end position="98"/>
    </location>
</feature>
<sequence>MNASSSPSSPSGFRRGLDDFVDLIGSMRFAVSLLSFICIASVIGTVLQQGQAPSNYINQFGPFWYELFDMLQLYHVYNAWWFLVVMSFLVISTSICVVRNAPKMVRDMRTFREHLRESSLKSFPHRAEYSATDDVPSVVERLTALLRARGYKFRTRQDGDAVLIAAKAGSSNRLGYIFAHLSIVVICIGGLLDSELPVRAQIWVGAKEPVRENMTIADVPPTGRLAPGNPSFRANMLVSEGGASRNAIVLIGDGALVQPLPFTLSLKKFVVEYYSTGMPRSFASEVEVTDPDTGKTFAQTIKVNEPLRYKGMTVYQSSFNDGGSTVKLKGYPLRGGREYTFDVGGKIGESTQIDAGTAGTPPLNLEFSNLRPINVENFSGEIGNTPKAFSDHVASVAGSAARPIDKNLRNVGPSVEYRIRDASGQAREFHNYMLPITLDGGSVFLTGMRSTPDEAYRYLRIPADAKGSMEEFMALRAALENPDMRGLAARRFALANRPAGADGLSSQLESSARRALDTFANGGLQAVAQFLQQNVAADEQQRAADVVIKLLGSALAELRNVAREQIGLPAAGPDDGGFMQLSIAALSDLFLYPAPVLLSLDDFEHVQASVFQVSRTPGKNSVYIGCLMLILGVFAMFYIRERRVWIWVKPEAAGTHAAMAMSSARRTLDFEREFERLREEVGVQTQNSRG</sequence>
<dbReference type="GO" id="GO:0017004">
    <property type="term" value="P:cytochrome complex assembly"/>
    <property type="evidence" value="ECO:0007669"/>
    <property type="project" value="UniProtKB-KW"/>
</dbReference>
<keyword evidence="3" id="KW-0201">Cytochrome c-type biogenesis</keyword>
<dbReference type="PANTHER" id="PTHR31566">
    <property type="entry name" value="CYTOCHROME C BIOGENESIS PROTEIN CCS1, CHLOROPLASTIC"/>
    <property type="match status" value="1"/>
</dbReference>
<feature type="transmembrane region" description="Helical" evidence="6">
    <location>
        <begin position="622"/>
        <end position="639"/>
    </location>
</feature>
<dbReference type="Pfam" id="PF05140">
    <property type="entry name" value="ResB"/>
    <property type="match status" value="1"/>
</dbReference>
<evidence type="ECO:0000256" key="1">
    <source>
        <dbReference type="ARBA" id="ARBA00004141"/>
    </source>
</evidence>
<dbReference type="InterPro" id="IPR007816">
    <property type="entry name" value="ResB-like_domain"/>
</dbReference>
<dbReference type="OrthoDB" id="9770923at2"/>
<keyword evidence="2 6" id="KW-0812">Transmembrane</keyword>
<keyword evidence="5 6" id="KW-0472">Membrane</keyword>
<dbReference type="GO" id="GO:0016020">
    <property type="term" value="C:membrane"/>
    <property type="evidence" value="ECO:0007669"/>
    <property type="project" value="UniProtKB-SubCell"/>
</dbReference>
<keyword evidence="9" id="KW-1185">Reference proteome</keyword>
<dbReference type="EMBL" id="CP043046">
    <property type="protein sequence ID" value="QEI08719.1"/>
    <property type="molecule type" value="Genomic_DNA"/>
</dbReference>
<evidence type="ECO:0000256" key="6">
    <source>
        <dbReference type="SAM" id="Phobius"/>
    </source>
</evidence>
<dbReference type="InterPro" id="IPR023494">
    <property type="entry name" value="Cyt_c_bgen_Ccs1/CcsB/ResB"/>
</dbReference>
<evidence type="ECO:0000256" key="2">
    <source>
        <dbReference type="ARBA" id="ARBA00022692"/>
    </source>
</evidence>
<dbReference type="KEGG" id="pacr:FXN63_24875"/>
<proteinExistence type="predicted"/>
<feature type="domain" description="ResB-like" evidence="7">
    <location>
        <begin position="27"/>
        <end position="675"/>
    </location>
</feature>
<keyword evidence="4 6" id="KW-1133">Transmembrane helix</keyword>
<evidence type="ECO:0000256" key="4">
    <source>
        <dbReference type="ARBA" id="ARBA00022989"/>
    </source>
</evidence>
<accession>A0A5C0B1P2</accession>
<evidence type="ECO:0000313" key="9">
    <source>
        <dbReference type="Proteomes" id="UP000325161"/>
    </source>
</evidence>
<protein>
    <submittedName>
        <fullName evidence="8">Cytochrome c biogenesis protein ResB</fullName>
    </submittedName>
</protein>
<gene>
    <name evidence="8" type="ORF">FXN63_24875</name>
</gene>
<dbReference type="PANTHER" id="PTHR31566:SF0">
    <property type="entry name" value="CYTOCHROME C BIOGENESIS PROTEIN CCS1, CHLOROPLASTIC"/>
    <property type="match status" value="1"/>
</dbReference>
<evidence type="ECO:0000256" key="5">
    <source>
        <dbReference type="ARBA" id="ARBA00023136"/>
    </source>
</evidence>
<reference evidence="8 9" key="1">
    <citation type="submission" date="2019-08" db="EMBL/GenBank/DDBJ databases">
        <title>Amphibian skin-associated Pigmentiphaga: genome sequence and occurrence across geography and hosts.</title>
        <authorList>
            <person name="Bletz M.C."/>
            <person name="Bunk B."/>
            <person name="Sproeer C."/>
            <person name="Biwer P."/>
            <person name="Reiter S."/>
            <person name="Rabemananjara F.C.E."/>
            <person name="Schulz S."/>
            <person name="Overmann J."/>
            <person name="Vences M."/>
        </authorList>
    </citation>
    <scope>NUCLEOTIDE SEQUENCE [LARGE SCALE GENOMIC DNA]</scope>
    <source>
        <strain evidence="8 9">Mada1488</strain>
    </source>
</reference>
<evidence type="ECO:0000313" key="8">
    <source>
        <dbReference type="EMBL" id="QEI08719.1"/>
    </source>
</evidence>
<evidence type="ECO:0000259" key="7">
    <source>
        <dbReference type="Pfam" id="PF05140"/>
    </source>
</evidence>
<feature type="transmembrane region" description="Helical" evidence="6">
    <location>
        <begin position="20"/>
        <end position="47"/>
    </location>
</feature>
<dbReference type="Proteomes" id="UP000325161">
    <property type="component" value="Chromosome"/>
</dbReference>
<comment type="subcellular location">
    <subcellularLocation>
        <location evidence="1">Membrane</location>
        <topology evidence="1">Multi-pass membrane protein</topology>
    </subcellularLocation>
</comment>
<feature type="transmembrane region" description="Helical" evidence="6">
    <location>
        <begin position="174"/>
        <end position="192"/>
    </location>
</feature>
<dbReference type="RefSeq" id="WP_148818190.1">
    <property type="nucleotide sequence ID" value="NZ_CP043046.1"/>
</dbReference>